<protein>
    <submittedName>
        <fullName evidence="6">Glutamate--ammonia ligase</fullName>
    </submittedName>
</protein>
<gene>
    <name evidence="6" type="ORF">BS297_21040</name>
</gene>
<reference evidence="6 7" key="1">
    <citation type="journal article" date="2017" name="Poromechanics V (2013)">
        <title>Genomic Characterization of the Arsenic-Tolerant Actinobacterium, &lt;i&gt;Rhodococcus erythropolis&lt;/i&gt; S43.</title>
        <authorList>
            <person name="Retamal-Morales G."/>
            <person name="Mehnert M."/>
            <person name="Schwabe R."/>
            <person name="Tischler D."/>
            <person name="Schloemann M."/>
            <person name="Levican G.J."/>
        </authorList>
    </citation>
    <scope>NUCLEOTIDE SEQUENCE [LARGE SCALE GENOMIC DNA]</scope>
    <source>
        <strain evidence="6 7">S43</strain>
    </source>
</reference>
<name>A0A5N5DZZ6_RHOER</name>
<dbReference type="PANTHER" id="PTHR43785">
    <property type="entry name" value="GAMMA-GLUTAMYLPUTRESCINE SYNTHETASE"/>
    <property type="match status" value="1"/>
</dbReference>
<dbReference type="Pfam" id="PF00120">
    <property type="entry name" value="Gln-synt_C"/>
    <property type="match status" value="1"/>
</dbReference>
<dbReference type="InterPro" id="IPR014746">
    <property type="entry name" value="Gln_synth/guanido_kin_cat_dom"/>
</dbReference>
<evidence type="ECO:0000256" key="3">
    <source>
        <dbReference type="PROSITE-ProRule" id="PRU01331"/>
    </source>
</evidence>
<comment type="similarity">
    <text evidence="1 3 4">Belongs to the glutamine synthetase family.</text>
</comment>
<evidence type="ECO:0000313" key="7">
    <source>
        <dbReference type="Proteomes" id="UP000325576"/>
    </source>
</evidence>
<dbReference type="InterPro" id="IPR008146">
    <property type="entry name" value="Gln_synth_cat_dom"/>
</dbReference>
<dbReference type="GO" id="GO:0006542">
    <property type="term" value="P:glutamine biosynthetic process"/>
    <property type="evidence" value="ECO:0007669"/>
    <property type="project" value="InterPro"/>
</dbReference>
<dbReference type="PROSITE" id="PS51987">
    <property type="entry name" value="GS_CATALYTIC"/>
    <property type="match status" value="1"/>
</dbReference>
<dbReference type="GO" id="GO:0004356">
    <property type="term" value="F:glutamine synthetase activity"/>
    <property type="evidence" value="ECO:0007669"/>
    <property type="project" value="InterPro"/>
</dbReference>
<dbReference type="KEGG" id="reb:XU06_29090"/>
<dbReference type="PANTHER" id="PTHR43785:SF12">
    <property type="entry name" value="TYPE-1 GLUTAMINE SYNTHETASE 2"/>
    <property type="match status" value="1"/>
</dbReference>
<dbReference type="SUPFAM" id="SSF54368">
    <property type="entry name" value="Glutamine synthetase, N-terminal domain"/>
    <property type="match status" value="1"/>
</dbReference>
<dbReference type="InterPro" id="IPR036651">
    <property type="entry name" value="Gln_synt_N_sf"/>
</dbReference>
<proteinExistence type="inferred from homology"/>
<evidence type="ECO:0000259" key="5">
    <source>
        <dbReference type="PROSITE" id="PS51987"/>
    </source>
</evidence>
<dbReference type="AlphaFoldDB" id="A0A5N5DZZ6"/>
<feature type="domain" description="GS catalytic" evidence="5">
    <location>
        <begin position="121"/>
        <end position="462"/>
    </location>
</feature>
<evidence type="ECO:0000313" key="6">
    <source>
        <dbReference type="EMBL" id="KAB2583363.1"/>
    </source>
</evidence>
<evidence type="ECO:0000256" key="2">
    <source>
        <dbReference type="ARBA" id="ARBA00022598"/>
    </source>
</evidence>
<dbReference type="Gene3D" id="3.30.590.10">
    <property type="entry name" value="Glutamine synthetase/guanido kinase, catalytic domain"/>
    <property type="match status" value="1"/>
</dbReference>
<dbReference type="SUPFAM" id="SSF55931">
    <property type="entry name" value="Glutamine synthetase/guanido kinase"/>
    <property type="match status" value="1"/>
</dbReference>
<comment type="caution">
    <text evidence="6">The sequence shown here is derived from an EMBL/GenBank/DDBJ whole genome shotgun (WGS) entry which is preliminary data.</text>
</comment>
<evidence type="ECO:0000256" key="1">
    <source>
        <dbReference type="ARBA" id="ARBA00009897"/>
    </source>
</evidence>
<keyword evidence="2 6" id="KW-0436">Ligase</keyword>
<organism evidence="6 7">
    <name type="scientific">Rhodococcus erythropolis</name>
    <name type="common">Arthrobacter picolinophilus</name>
    <dbReference type="NCBI Taxonomy" id="1833"/>
    <lineage>
        <taxon>Bacteria</taxon>
        <taxon>Bacillati</taxon>
        <taxon>Actinomycetota</taxon>
        <taxon>Actinomycetes</taxon>
        <taxon>Mycobacteriales</taxon>
        <taxon>Nocardiaceae</taxon>
        <taxon>Rhodococcus</taxon>
        <taxon>Rhodococcus erythropolis group</taxon>
    </lineage>
</organism>
<sequence>MARPMKGRLTTAELAESDIDTVLIAGIDLYGRLIGKRVPTRIFLGNIDEGLHVCTCVYAWDANQRMDKLVVDYAGGHTGWHDFRLRPDLGTLRRASWLESTAIVIADSVDEHTGELVPIAPRTILRKQIDKLESDGHTVYAATELEFHLYRGTPDALRRSGYRDLEPTTLVPSDYTITAGNAMEPFFRKVRTALEESAIPVEVSQVEYGLGQWEINLEYGTALEMADRHVLFKQVVHDVAAAEGLTATFMARPSTDGMGSSCHIHASMRSDDTFPFHDANAENTASAELLHAVGGVLEHCPELMLFYTPTINSMRRTRASHDFSGNGLTWGFDNRTTTCRLITGAPSANRLEMRLPGADANPYLALAAVLASMNDGLTRKLDPGAPVRRDGYSDTDTLEKVKQQPLPGTLDEAARALEASEFALAAFGAEVVSHYAAVAKDEWDSFMSAVTDWERERYLDNI</sequence>
<dbReference type="EMBL" id="MRBO01000566">
    <property type="protein sequence ID" value="KAB2583363.1"/>
    <property type="molecule type" value="Genomic_DNA"/>
</dbReference>
<accession>A0A5N5DZZ6</accession>
<evidence type="ECO:0000256" key="4">
    <source>
        <dbReference type="RuleBase" id="RU000384"/>
    </source>
</evidence>
<dbReference type="Proteomes" id="UP000325576">
    <property type="component" value="Unassembled WGS sequence"/>
</dbReference>
<dbReference type="SMART" id="SM01230">
    <property type="entry name" value="Gln-synt_C"/>
    <property type="match status" value="1"/>
</dbReference>